<dbReference type="InterPro" id="IPR036156">
    <property type="entry name" value="Beta-gal/glucu_dom_sf"/>
</dbReference>
<dbReference type="SUPFAM" id="SSF51445">
    <property type="entry name" value="(Trans)glycosidases"/>
    <property type="match status" value="1"/>
</dbReference>
<comment type="caution">
    <text evidence="3">The sequence shown here is derived from an EMBL/GenBank/DDBJ whole genome shotgun (WGS) entry which is preliminary data.</text>
</comment>
<name>A0A0L0NCJ8_TOLOC</name>
<dbReference type="InterPro" id="IPR017853">
    <property type="entry name" value="GH"/>
</dbReference>
<dbReference type="Pfam" id="PF17786">
    <property type="entry name" value="Mannosidase_ig"/>
    <property type="match status" value="1"/>
</dbReference>
<dbReference type="SUPFAM" id="SSF49303">
    <property type="entry name" value="beta-Galactosidase/glucuronidase domain"/>
    <property type="match status" value="2"/>
</dbReference>
<dbReference type="GO" id="GO:0004553">
    <property type="term" value="F:hydrolase activity, hydrolyzing O-glycosyl compounds"/>
    <property type="evidence" value="ECO:0007669"/>
    <property type="project" value="InterPro"/>
</dbReference>
<dbReference type="InterPro" id="IPR043534">
    <property type="entry name" value="EBDG/EBM"/>
</dbReference>
<organism evidence="3 4">
    <name type="scientific">Tolypocladium ophioglossoides (strain CBS 100239)</name>
    <name type="common">Snaketongue truffleclub</name>
    <name type="synonym">Elaphocordyceps ophioglossoides</name>
    <dbReference type="NCBI Taxonomy" id="1163406"/>
    <lineage>
        <taxon>Eukaryota</taxon>
        <taxon>Fungi</taxon>
        <taxon>Dikarya</taxon>
        <taxon>Ascomycota</taxon>
        <taxon>Pezizomycotina</taxon>
        <taxon>Sordariomycetes</taxon>
        <taxon>Hypocreomycetidae</taxon>
        <taxon>Hypocreales</taxon>
        <taxon>Ophiocordycipitaceae</taxon>
        <taxon>Tolypocladium</taxon>
    </lineage>
</organism>
<dbReference type="PANTHER" id="PTHR43536">
    <property type="entry name" value="MANNOSYLGLYCOPROTEIN ENDO-BETA-MANNOSIDASE"/>
    <property type="match status" value="1"/>
</dbReference>
<gene>
    <name evidence="3" type="ORF">TOPH_03294</name>
</gene>
<dbReference type="Pfam" id="PF18368">
    <property type="entry name" value="Ig_GlcNase"/>
    <property type="match status" value="1"/>
</dbReference>
<evidence type="ECO:0000259" key="1">
    <source>
        <dbReference type="Pfam" id="PF17786"/>
    </source>
</evidence>
<dbReference type="AlphaFoldDB" id="A0A0L0NCJ8"/>
<dbReference type="STRING" id="1163406.A0A0L0NCJ8"/>
<evidence type="ECO:0000313" key="4">
    <source>
        <dbReference type="Proteomes" id="UP000036947"/>
    </source>
</evidence>
<dbReference type="Gene3D" id="2.60.40.10">
    <property type="entry name" value="Immunoglobulins"/>
    <property type="match status" value="2"/>
</dbReference>
<dbReference type="Proteomes" id="UP000036947">
    <property type="component" value="Unassembled WGS sequence"/>
</dbReference>
<evidence type="ECO:0000259" key="2">
    <source>
        <dbReference type="Pfam" id="PF18368"/>
    </source>
</evidence>
<protein>
    <submittedName>
        <fullName evidence="3">Exo-beta-D-glucosaminidase</fullName>
    </submittedName>
</protein>
<dbReference type="EMBL" id="LFRF01000007">
    <property type="protein sequence ID" value="KND91786.1"/>
    <property type="molecule type" value="Genomic_DNA"/>
</dbReference>
<feature type="domain" description="Exo-beta-D-glucosaminidase Ig-fold" evidence="2">
    <location>
        <begin position="270"/>
        <end position="368"/>
    </location>
</feature>
<sequence>MDGPYDWVPPNYWYDTEPSRGRRGAGFGFGSELGAGVGTPELGSLRRFLSEGDLEDLWKKPNKDLFHMSTNASSFYSRRIYNEGLFRRYGAPKSLDDYLLKAQMMDYEAARAQHEAYSSQWNAARPATGTIYWMLNSAWPSLHWNQFDHYMHPAGSYFGSKTGSRVEHVAYDYVRQSAWVINHSLDRQGPRKIAVELVDLGGAALSTQTLAVTTKANTAANMGKVSDLGRIKNVAFLRLVLSDDEGVALSRNVYWLTAAVDALDWQNSTWYHTPVTKFCDFAALGDMETATVSLRPASGEGGTALELQNQSAVPAFFVRLNLVDGQGEDVNPVLWSDNYVTLWPHETLRLEVSSSGGGKRVQVSGGNVRAFEVAL</sequence>
<accession>A0A0L0NCJ8</accession>
<dbReference type="InterPro" id="IPR041351">
    <property type="entry name" value="Ig_GlcNase"/>
</dbReference>
<reference evidence="3 4" key="1">
    <citation type="journal article" date="2015" name="BMC Genomics">
        <title>The genome of the truffle-parasite Tolypocladium ophioglossoides and the evolution of antifungal peptaibiotics.</title>
        <authorList>
            <person name="Quandt C.A."/>
            <person name="Bushley K.E."/>
            <person name="Spatafora J.W."/>
        </authorList>
    </citation>
    <scope>NUCLEOTIDE SEQUENCE [LARGE SCALE GENOMIC DNA]</scope>
    <source>
        <strain evidence="3 4">CBS 100239</strain>
    </source>
</reference>
<dbReference type="PANTHER" id="PTHR43536:SF1">
    <property type="entry name" value="MANNOSYLGLYCOPROTEIN ENDO-BETA-MANNOSIDASE"/>
    <property type="match status" value="1"/>
</dbReference>
<dbReference type="OrthoDB" id="408532at2759"/>
<proteinExistence type="predicted"/>
<feature type="domain" description="Mannosidase Ig/CBM-like" evidence="1">
    <location>
        <begin position="178"/>
        <end position="257"/>
    </location>
</feature>
<keyword evidence="4" id="KW-1185">Reference proteome</keyword>
<evidence type="ECO:0000313" key="3">
    <source>
        <dbReference type="EMBL" id="KND91786.1"/>
    </source>
</evidence>
<dbReference type="InterPro" id="IPR013783">
    <property type="entry name" value="Ig-like_fold"/>
</dbReference>
<dbReference type="Gene3D" id="3.20.20.80">
    <property type="entry name" value="Glycosidases"/>
    <property type="match status" value="1"/>
</dbReference>
<dbReference type="InterPro" id="IPR041447">
    <property type="entry name" value="Mannosidase_ig"/>
</dbReference>